<organism evidence="2">
    <name type="scientific">marine metagenome</name>
    <dbReference type="NCBI Taxonomy" id="408172"/>
    <lineage>
        <taxon>unclassified sequences</taxon>
        <taxon>metagenomes</taxon>
        <taxon>ecological metagenomes</taxon>
    </lineage>
</organism>
<dbReference type="PANTHER" id="PTHR14087">
    <property type="entry name" value="THYMOCYTE NUCLEAR PROTEIN 1"/>
    <property type="match status" value="1"/>
</dbReference>
<dbReference type="InterPro" id="IPR047197">
    <property type="entry name" value="THYN1-like_EVE"/>
</dbReference>
<dbReference type="InterPro" id="IPR015947">
    <property type="entry name" value="PUA-like_sf"/>
</dbReference>
<dbReference type="GO" id="GO:0005634">
    <property type="term" value="C:nucleus"/>
    <property type="evidence" value="ECO:0007669"/>
    <property type="project" value="TreeGrafter"/>
</dbReference>
<sequence>VDILSEKGGYMESKFWLMKSEPTDYSFDDLKSETDSTAEWDGVRNYQARNLLRDNIKSGDRVIFYHSNSKPPGAVGTAVVVRDGYPDFTAWDLDSDHPDPRSTEKSPIWYMVDIKADQTFGRLVSLKEIKATLALSEMVLVKNS</sequence>
<gene>
    <name evidence="2" type="ORF">METZ01_LOCUS372472</name>
</gene>
<evidence type="ECO:0000259" key="1">
    <source>
        <dbReference type="Pfam" id="PF01878"/>
    </source>
</evidence>
<protein>
    <recommendedName>
        <fullName evidence="1">EVE domain-containing protein</fullName>
    </recommendedName>
</protein>
<dbReference type="Pfam" id="PF01878">
    <property type="entry name" value="EVE"/>
    <property type="match status" value="1"/>
</dbReference>
<evidence type="ECO:0000313" key="2">
    <source>
        <dbReference type="EMBL" id="SVD19618.1"/>
    </source>
</evidence>
<feature type="domain" description="EVE" evidence="1">
    <location>
        <begin position="14"/>
        <end position="143"/>
    </location>
</feature>
<dbReference type="EMBL" id="UINC01135461">
    <property type="protein sequence ID" value="SVD19618.1"/>
    <property type="molecule type" value="Genomic_DNA"/>
</dbReference>
<feature type="non-terminal residue" evidence="2">
    <location>
        <position position="144"/>
    </location>
</feature>
<feature type="non-terminal residue" evidence="2">
    <location>
        <position position="1"/>
    </location>
</feature>
<dbReference type="Gene3D" id="3.10.590.10">
    <property type="entry name" value="ph1033 like domains"/>
    <property type="match status" value="1"/>
</dbReference>
<dbReference type="SUPFAM" id="SSF88697">
    <property type="entry name" value="PUA domain-like"/>
    <property type="match status" value="1"/>
</dbReference>
<dbReference type="CDD" id="cd21133">
    <property type="entry name" value="EVE"/>
    <property type="match status" value="1"/>
</dbReference>
<reference evidence="2" key="1">
    <citation type="submission" date="2018-05" db="EMBL/GenBank/DDBJ databases">
        <authorList>
            <person name="Lanie J.A."/>
            <person name="Ng W.-L."/>
            <person name="Kazmierczak K.M."/>
            <person name="Andrzejewski T.M."/>
            <person name="Davidsen T.M."/>
            <person name="Wayne K.J."/>
            <person name="Tettelin H."/>
            <person name="Glass J.I."/>
            <person name="Rusch D."/>
            <person name="Podicherti R."/>
            <person name="Tsui H.-C.T."/>
            <person name="Winkler M.E."/>
        </authorList>
    </citation>
    <scope>NUCLEOTIDE SEQUENCE</scope>
</reference>
<dbReference type="AlphaFoldDB" id="A0A382TE38"/>
<name>A0A382TE38_9ZZZZ</name>
<dbReference type="PANTHER" id="PTHR14087:SF7">
    <property type="entry name" value="THYMOCYTE NUCLEAR PROTEIN 1"/>
    <property type="match status" value="1"/>
</dbReference>
<dbReference type="InterPro" id="IPR052181">
    <property type="entry name" value="5hmC_binding"/>
</dbReference>
<proteinExistence type="predicted"/>
<accession>A0A382TE38</accession>
<dbReference type="InterPro" id="IPR002740">
    <property type="entry name" value="EVE_domain"/>
</dbReference>